<dbReference type="AlphaFoldDB" id="A0A6G4XQI9"/>
<protein>
    <submittedName>
        <fullName evidence="2">Uncharacterized protein</fullName>
    </submittedName>
</protein>
<proteinExistence type="predicted"/>
<keyword evidence="1" id="KW-0812">Transmembrane</keyword>
<keyword evidence="1" id="KW-1133">Transmembrane helix</keyword>
<evidence type="ECO:0000313" key="2">
    <source>
        <dbReference type="EMBL" id="NGO79859.1"/>
    </source>
</evidence>
<dbReference type="RefSeq" id="WP_165335296.1">
    <property type="nucleotide sequence ID" value="NZ_JAAKZW010000175.1"/>
</dbReference>
<reference evidence="2 3" key="1">
    <citation type="submission" date="2020-02" db="EMBL/GenBank/DDBJ databases">
        <title>Whole-genome analyses of novel actinobacteria.</title>
        <authorList>
            <person name="Sahin N."/>
            <person name="Tokatli A."/>
        </authorList>
    </citation>
    <scope>NUCLEOTIDE SEQUENCE [LARGE SCALE GENOMIC DNA]</scope>
    <source>
        <strain evidence="2 3">YC504</strain>
    </source>
</reference>
<organism evidence="2 3">
    <name type="scientific">Streptomyces mesophilus</name>
    <dbReference type="NCBI Taxonomy" id="1775132"/>
    <lineage>
        <taxon>Bacteria</taxon>
        <taxon>Bacillati</taxon>
        <taxon>Actinomycetota</taxon>
        <taxon>Actinomycetes</taxon>
        <taxon>Kitasatosporales</taxon>
        <taxon>Streptomycetaceae</taxon>
        <taxon>Streptomyces</taxon>
    </lineage>
</organism>
<name>A0A6G4XQI9_9ACTN</name>
<accession>A0A6G4XQI9</accession>
<keyword evidence="1" id="KW-0472">Membrane</keyword>
<sequence>MAPKVIPITITAEQAATGVDLPVQGSGINATFQIPPCRDGDLVPAYLAGNEVRLRIVIVKERSRPNAAIGRFLGAFAVIAAVAGVVVVLVQR</sequence>
<gene>
    <name evidence="2" type="ORF">G6045_29995</name>
</gene>
<evidence type="ECO:0000256" key="1">
    <source>
        <dbReference type="SAM" id="Phobius"/>
    </source>
</evidence>
<dbReference type="Proteomes" id="UP000481109">
    <property type="component" value="Unassembled WGS sequence"/>
</dbReference>
<comment type="caution">
    <text evidence="2">The sequence shown here is derived from an EMBL/GenBank/DDBJ whole genome shotgun (WGS) entry which is preliminary data.</text>
</comment>
<evidence type="ECO:0000313" key="3">
    <source>
        <dbReference type="Proteomes" id="UP000481109"/>
    </source>
</evidence>
<keyword evidence="3" id="KW-1185">Reference proteome</keyword>
<dbReference type="EMBL" id="JAAKZW010000175">
    <property type="protein sequence ID" value="NGO79859.1"/>
    <property type="molecule type" value="Genomic_DNA"/>
</dbReference>
<feature type="transmembrane region" description="Helical" evidence="1">
    <location>
        <begin position="68"/>
        <end position="90"/>
    </location>
</feature>